<dbReference type="PROSITE" id="PS50853">
    <property type="entry name" value="FN3"/>
    <property type="match status" value="1"/>
</dbReference>
<dbReference type="SUPFAM" id="SSF51445">
    <property type="entry name" value="(Trans)glycosidases"/>
    <property type="match status" value="1"/>
</dbReference>
<keyword evidence="7" id="KW-1185">Reference proteome</keyword>
<dbReference type="PANTHER" id="PTHR42732:SF1">
    <property type="entry name" value="BETA-MANNOSIDASE"/>
    <property type="match status" value="1"/>
</dbReference>
<keyword evidence="3" id="KW-0326">Glycosidase</keyword>
<dbReference type="PRINTS" id="PR00132">
    <property type="entry name" value="GLHYDRLASE2"/>
</dbReference>
<feature type="chain" id="PRO_5036860810" description="Fibronectin type-III domain-containing protein" evidence="4">
    <location>
        <begin position="21"/>
        <end position="936"/>
    </location>
</feature>
<comment type="caution">
    <text evidence="6">The sequence shown here is derived from an EMBL/GenBank/DDBJ whole genome shotgun (WGS) entry which is preliminary data.</text>
</comment>
<dbReference type="SUPFAM" id="SSF49303">
    <property type="entry name" value="beta-Galactosidase/glucuronidase domain"/>
    <property type="match status" value="1"/>
</dbReference>
<dbReference type="RefSeq" id="WP_188954081.1">
    <property type="nucleotide sequence ID" value="NZ_BMIB01000003.1"/>
</dbReference>
<organism evidence="6 7">
    <name type="scientific">Filimonas zeae</name>
    <dbReference type="NCBI Taxonomy" id="1737353"/>
    <lineage>
        <taxon>Bacteria</taxon>
        <taxon>Pseudomonadati</taxon>
        <taxon>Bacteroidota</taxon>
        <taxon>Chitinophagia</taxon>
        <taxon>Chitinophagales</taxon>
        <taxon>Chitinophagaceae</taxon>
        <taxon>Filimonas</taxon>
    </lineage>
</organism>
<dbReference type="Pfam" id="PF02836">
    <property type="entry name" value="Glyco_hydro_2_C"/>
    <property type="match status" value="1"/>
</dbReference>
<comment type="similarity">
    <text evidence="1">Belongs to the glycosyl hydrolase 2 family.</text>
</comment>
<dbReference type="InterPro" id="IPR017853">
    <property type="entry name" value="GH"/>
</dbReference>
<accession>A0A917IYX7</accession>
<dbReference type="InterPro" id="IPR013783">
    <property type="entry name" value="Ig-like_fold"/>
</dbReference>
<evidence type="ECO:0000256" key="2">
    <source>
        <dbReference type="ARBA" id="ARBA00022801"/>
    </source>
</evidence>
<evidence type="ECO:0000256" key="3">
    <source>
        <dbReference type="ARBA" id="ARBA00023295"/>
    </source>
</evidence>
<evidence type="ECO:0000256" key="4">
    <source>
        <dbReference type="SAM" id="SignalP"/>
    </source>
</evidence>
<dbReference type="Pfam" id="PF02837">
    <property type="entry name" value="Glyco_hydro_2_N"/>
    <property type="match status" value="1"/>
</dbReference>
<evidence type="ECO:0000313" key="7">
    <source>
        <dbReference type="Proteomes" id="UP000627292"/>
    </source>
</evidence>
<reference evidence="6" key="1">
    <citation type="journal article" date="2014" name="Int. J. Syst. Evol. Microbiol.">
        <title>Complete genome sequence of Corynebacterium casei LMG S-19264T (=DSM 44701T), isolated from a smear-ripened cheese.</title>
        <authorList>
            <consortium name="US DOE Joint Genome Institute (JGI-PGF)"/>
            <person name="Walter F."/>
            <person name="Albersmeier A."/>
            <person name="Kalinowski J."/>
            <person name="Ruckert C."/>
        </authorList>
    </citation>
    <scope>NUCLEOTIDE SEQUENCE</scope>
    <source>
        <strain evidence="6">CGMCC 1.15290</strain>
    </source>
</reference>
<evidence type="ECO:0000259" key="5">
    <source>
        <dbReference type="PROSITE" id="PS50853"/>
    </source>
</evidence>
<evidence type="ECO:0000256" key="1">
    <source>
        <dbReference type="ARBA" id="ARBA00007401"/>
    </source>
</evidence>
<dbReference type="SUPFAM" id="SSF49785">
    <property type="entry name" value="Galactose-binding domain-like"/>
    <property type="match status" value="1"/>
</dbReference>
<dbReference type="InterPro" id="IPR003961">
    <property type="entry name" value="FN3_dom"/>
</dbReference>
<dbReference type="AlphaFoldDB" id="A0A917IYX7"/>
<name>A0A917IYX7_9BACT</name>
<dbReference type="Gene3D" id="2.60.120.260">
    <property type="entry name" value="Galactose-binding domain-like"/>
    <property type="match status" value="1"/>
</dbReference>
<dbReference type="Gene3D" id="2.60.40.10">
    <property type="entry name" value="Immunoglobulins"/>
    <property type="match status" value="2"/>
</dbReference>
<dbReference type="SUPFAM" id="SSF49265">
    <property type="entry name" value="Fibronectin type III"/>
    <property type="match status" value="2"/>
</dbReference>
<dbReference type="InterPro" id="IPR036116">
    <property type="entry name" value="FN3_sf"/>
</dbReference>
<dbReference type="InterPro" id="IPR006103">
    <property type="entry name" value="Glyco_hydro_2_cat"/>
</dbReference>
<dbReference type="GO" id="GO:0004553">
    <property type="term" value="F:hydrolase activity, hydrolyzing O-glycosyl compounds"/>
    <property type="evidence" value="ECO:0007669"/>
    <property type="project" value="InterPro"/>
</dbReference>
<dbReference type="PANTHER" id="PTHR42732">
    <property type="entry name" value="BETA-GALACTOSIDASE"/>
    <property type="match status" value="1"/>
</dbReference>
<feature type="domain" description="Fibronectin type-III" evidence="5">
    <location>
        <begin position="854"/>
        <end position="936"/>
    </location>
</feature>
<dbReference type="Gene3D" id="3.20.20.80">
    <property type="entry name" value="Glycosidases"/>
    <property type="match status" value="1"/>
</dbReference>
<dbReference type="InterPro" id="IPR036156">
    <property type="entry name" value="Beta-gal/glucu_dom_sf"/>
</dbReference>
<dbReference type="InterPro" id="IPR006104">
    <property type="entry name" value="Glyco_hydro_2_N"/>
</dbReference>
<feature type="signal peptide" evidence="4">
    <location>
        <begin position="1"/>
        <end position="20"/>
    </location>
</feature>
<reference evidence="6" key="2">
    <citation type="submission" date="2020-09" db="EMBL/GenBank/DDBJ databases">
        <authorList>
            <person name="Sun Q."/>
            <person name="Zhou Y."/>
        </authorList>
    </citation>
    <scope>NUCLEOTIDE SEQUENCE</scope>
    <source>
        <strain evidence="6">CGMCC 1.15290</strain>
    </source>
</reference>
<dbReference type="GO" id="GO:0005975">
    <property type="term" value="P:carbohydrate metabolic process"/>
    <property type="evidence" value="ECO:0007669"/>
    <property type="project" value="InterPro"/>
</dbReference>
<proteinExistence type="inferred from homology"/>
<dbReference type="Proteomes" id="UP000627292">
    <property type="component" value="Unassembled WGS sequence"/>
</dbReference>
<protein>
    <recommendedName>
        <fullName evidence="5">Fibronectin type-III domain-containing protein</fullName>
    </recommendedName>
</protein>
<gene>
    <name evidence="6" type="ORF">GCM10011379_32340</name>
</gene>
<dbReference type="InterPro" id="IPR008979">
    <property type="entry name" value="Galactose-bd-like_sf"/>
</dbReference>
<dbReference type="InterPro" id="IPR006101">
    <property type="entry name" value="Glyco_hydro_2"/>
</dbReference>
<evidence type="ECO:0000313" key="6">
    <source>
        <dbReference type="EMBL" id="GGH72186.1"/>
    </source>
</evidence>
<dbReference type="InterPro" id="IPR006102">
    <property type="entry name" value="Ig-like_GH2"/>
</dbReference>
<dbReference type="Pfam" id="PF00703">
    <property type="entry name" value="Glyco_hydro_2"/>
    <property type="match status" value="1"/>
</dbReference>
<sequence length="936" mass="105323">MTKYYIYTLLCLQLAFSVQAQTAGEDTLSLNSAWHFKTDPNNTGENKGWYQPALEIAGWETMQVPGNWDTHNEYAHYAGKAWYRRPLTVPAGWKGKLVRLQFEAVFHNSKVWLNGKLLGESHSGFLPFEFDVSAALNYGGTNTVVVCADNSYRRGAIWNWGGIRRPVFLVAGNAVITERQWIAPVVNLKNKTANVTVKVLLKNTGTTAENMRGEVVLTSPDGLRRVLPFTAAVPASNTKEVLVTATLAGKDFHLWGVDAPYLYHCTVSLYSGQNKVHELTNRFGLRKIELNNATYTFLLNGEPLRPMGFNLVPDDRTTGNTLPLWRIKEDIDLMKELGANMARLSHLPLPPEAMDYLDEKGMLIFDEISLWGLDPLADKQQPLPRKWLQQLMDRDYNHPCVIGWCVGNEISQYPTVLEYVKDAIDYVHRTDSLHLGVVVSHMSDRENDPIQYGDLGLINKYGSSIGMLADRIHELYPSKILFYTEYGYGQLGETLDTDAPAKAMLDSLRFKPYLIGGSLWTFNDYRSNYAGTKEHSENRSWGIVDVYRQKKRAYYSFRKEYAPVREMQLREARTTSATLVITPRKKLDLPAYTLRNYLVAWKAIDTAQKILDGGIVSLPVIQPGDAALSFPLQWTPNPAIAALHIELLSPLQYSVYDTLVNLQKPAAPTVVYATGVRTEMNNLTPHTGSIRIVFTKNPLTKWYKVRYGKGNLTQETAPTINHFADIPHLDFYETYQYQVVAMNDAGETRSPVQTVKIGYGVAPPLIYYTEPADSGFFVGYASNADDYLYRIQYTTIKGDYSNARTLQSQTKGVLWVPGLENGKIYYFRMQLMKHNAYMSEWSEEISITPDGGLLPKAPVVRGLLRNSTQALVFFTPVKKATGYIIQYRQGSRAWKEMHVNKGTTGVVLLSGLNGADAPECRVAVESSAGRSAFNLQ</sequence>
<dbReference type="InterPro" id="IPR051913">
    <property type="entry name" value="GH2_Domain-Containing"/>
</dbReference>
<keyword evidence="4" id="KW-0732">Signal</keyword>
<dbReference type="EMBL" id="BMIB01000003">
    <property type="protein sequence ID" value="GGH72186.1"/>
    <property type="molecule type" value="Genomic_DNA"/>
</dbReference>
<keyword evidence="2" id="KW-0378">Hydrolase</keyword>